<dbReference type="CTD" id="36376076"/>
<evidence type="ECO:0000313" key="3">
    <source>
        <dbReference type="Proteomes" id="UP000035682"/>
    </source>
</evidence>
<reference evidence="4" key="2">
    <citation type="submission" date="2020-12" db="UniProtKB">
        <authorList>
            <consortium name="WormBaseParasite"/>
        </authorList>
    </citation>
    <scope>IDENTIFICATION</scope>
</reference>
<dbReference type="GeneID" id="36376076"/>
<protein>
    <submittedName>
        <fullName evidence="2 4">Uncharacterized protein</fullName>
    </submittedName>
</protein>
<sequence>METSTTIVSETNTEIQKSQISYQIVDSNKLKNRLNSLRERLKLYKNDKEIVIHEMFNVGKNIEKMQDCVKNKQTMIDDINYGMNMILKETEKWIELWKKDEGRIRLEKNTNTINGNYVQVDQLSIYIMHLREAILNKRNLVEEREINLESQRKHYKTAVNEIKNEIKLLKKEIDNIKNNL</sequence>
<dbReference type="RefSeq" id="XP_024502912.1">
    <property type="nucleotide sequence ID" value="XM_024648990.1"/>
</dbReference>
<dbReference type="Proteomes" id="UP000035682">
    <property type="component" value="Unplaced"/>
</dbReference>
<accession>A0A090L1Q8</accession>
<reference evidence="2 3" key="1">
    <citation type="submission" date="2014-09" db="EMBL/GenBank/DDBJ databases">
        <authorList>
            <person name="Martin A.A."/>
        </authorList>
    </citation>
    <scope>NUCLEOTIDE SEQUENCE</scope>
    <source>
        <strain evidence="3">ED321</strain>
        <strain evidence="2">ED321 Heterogonic</strain>
    </source>
</reference>
<dbReference type="WBParaSite" id="SRAE_1000196900.1">
    <property type="protein sequence ID" value="SRAE_1000196900.1"/>
    <property type="gene ID" value="WBGene00258581"/>
</dbReference>
<evidence type="ECO:0000256" key="1">
    <source>
        <dbReference type="SAM" id="Coils"/>
    </source>
</evidence>
<keyword evidence="1" id="KW-0175">Coiled coil</keyword>
<keyword evidence="3" id="KW-1185">Reference proteome</keyword>
<dbReference type="WormBase" id="SRAE_1000196900">
    <property type="protein sequence ID" value="SRP06100"/>
    <property type="gene ID" value="WBGene00258581"/>
</dbReference>
<organism evidence="2">
    <name type="scientific">Strongyloides ratti</name>
    <name type="common">Parasitic roundworm</name>
    <dbReference type="NCBI Taxonomy" id="34506"/>
    <lineage>
        <taxon>Eukaryota</taxon>
        <taxon>Metazoa</taxon>
        <taxon>Ecdysozoa</taxon>
        <taxon>Nematoda</taxon>
        <taxon>Chromadorea</taxon>
        <taxon>Rhabditida</taxon>
        <taxon>Tylenchina</taxon>
        <taxon>Panagrolaimomorpha</taxon>
        <taxon>Strongyloidoidea</taxon>
        <taxon>Strongyloididae</taxon>
        <taxon>Strongyloides</taxon>
    </lineage>
</organism>
<name>A0A090L1Q8_STRRB</name>
<feature type="coiled-coil region" evidence="1">
    <location>
        <begin position="27"/>
        <end position="54"/>
    </location>
</feature>
<proteinExistence type="predicted"/>
<evidence type="ECO:0000313" key="5">
    <source>
        <dbReference type="WormBase" id="SRAE_1000196900"/>
    </source>
</evidence>
<evidence type="ECO:0000313" key="4">
    <source>
        <dbReference type="WBParaSite" id="SRAE_1000196900.1"/>
    </source>
</evidence>
<feature type="coiled-coil region" evidence="1">
    <location>
        <begin position="152"/>
        <end position="179"/>
    </location>
</feature>
<dbReference type="EMBL" id="LN609528">
    <property type="protein sequence ID" value="CEF63711.1"/>
    <property type="molecule type" value="Genomic_DNA"/>
</dbReference>
<dbReference type="AlphaFoldDB" id="A0A090L1Q8"/>
<gene>
    <name evidence="2 4 5" type="ORF">SRAE_1000196900</name>
</gene>
<evidence type="ECO:0000313" key="2">
    <source>
        <dbReference type="EMBL" id="CEF63711.1"/>
    </source>
</evidence>